<proteinExistence type="predicted"/>
<name>A0A6J8EZJ9_MYTCO</name>
<keyword evidence="1" id="KW-0808">Transferase</keyword>
<sequence length="356" mass="41691">MYKSLEHNYYVLVNWFLENKSYCSFDKQMILNKACAHAEIKSVKILSKYFFALDMNQAMINACTSACAVSVRYYEYHHELKGFKDVQTWLNLLWNDFDHDSVDIGRLVSTVCKKKEVNNDVMTWILLNLPQEQIPINEVLISCCHQRRISHVKYIFQKFNNKQLDIRQAFLHTCGEASSTCSKREIFDHYHMTLVDFLFQKLLDHDDKAVNLSFVLSELPETNKHVVILYFLEEEFCKNTDFKHLMNEACYHGHVKLVQWILVNVEYKKLDILDAMCKAFEDCMGEWLDTLECKKPQKVIQVTGKISLALETVGVRDVEMIPDVIVEFMDIKVRVILVVIGVISRNNMDTEGNWDE</sequence>
<accession>A0A6J8EZJ9</accession>
<dbReference type="AlphaFoldDB" id="A0A6J8EZJ9"/>
<dbReference type="Proteomes" id="UP000507470">
    <property type="component" value="Unassembled WGS sequence"/>
</dbReference>
<dbReference type="GO" id="GO:0004674">
    <property type="term" value="F:protein serine/threonine kinase activity"/>
    <property type="evidence" value="ECO:0007669"/>
    <property type="project" value="UniProtKB-EC"/>
</dbReference>
<protein>
    <submittedName>
        <fullName evidence="1">TNNI3K</fullName>
        <ecNumber evidence="1">2.7.11.1</ecNumber>
    </submittedName>
</protein>
<evidence type="ECO:0000313" key="1">
    <source>
        <dbReference type="EMBL" id="CAC5426089.1"/>
    </source>
</evidence>
<organism evidence="1 2">
    <name type="scientific">Mytilus coruscus</name>
    <name type="common">Sea mussel</name>
    <dbReference type="NCBI Taxonomy" id="42192"/>
    <lineage>
        <taxon>Eukaryota</taxon>
        <taxon>Metazoa</taxon>
        <taxon>Spiralia</taxon>
        <taxon>Lophotrochozoa</taxon>
        <taxon>Mollusca</taxon>
        <taxon>Bivalvia</taxon>
        <taxon>Autobranchia</taxon>
        <taxon>Pteriomorphia</taxon>
        <taxon>Mytilida</taxon>
        <taxon>Mytiloidea</taxon>
        <taxon>Mytilidae</taxon>
        <taxon>Mytilinae</taxon>
        <taxon>Mytilus</taxon>
    </lineage>
</organism>
<dbReference type="EMBL" id="CACVKT020010335">
    <property type="protein sequence ID" value="CAC5426089.1"/>
    <property type="molecule type" value="Genomic_DNA"/>
</dbReference>
<reference evidence="1 2" key="1">
    <citation type="submission" date="2020-06" db="EMBL/GenBank/DDBJ databases">
        <authorList>
            <person name="Li R."/>
            <person name="Bekaert M."/>
        </authorList>
    </citation>
    <scope>NUCLEOTIDE SEQUENCE [LARGE SCALE GENOMIC DNA]</scope>
    <source>
        <strain evidence="2">wild</strain>
    </source>
</reference>
<keyword evidence="2" id="KW-1185">Reference proteome</keyword>
<evidence type="ECO:0000313" key="2">
    <source>
        <dbReference type="Proteomes" id="UP000507470"/>
    </source>
</evidence>
<gene>
    <name evidence="1" type="ORF">MCOR_57830</name>
</gene>
<dbReference type="EC" id="2.7.11.1" evidence="1"/>